<name>A0A7S2C8C2_9EUKA</name>
<evidence type="ECO:0000256" key="3">
    <source>
        <dbReference type="SAM" id="SignalP"/>
    </source>
</evidence>
<feature type="region of interest" description="Disordered" evidence="1">
    <location>
        <begin position="19"/>
        <end position="44"/>
    </location>
</feature>
<reference evidence="4" key="1">
    <citation type="submission" date="2021-01" db="EMBL/GenBank/DDBJ databases">
        <authorList>
            <person name="Corre E."/>
            <person name="Pelletier E."/>
            <person name="Niang G."/>
            <person name="Scheremetjew M."/>
            <person name="Finn R."/>
            <person name="Kale V."/>
            <person name="Holt S."/>
            <person name="Cochrane G."/>
            <person name="Meng A."/>
            <person name="Brown T."/>
            <person name="Cohen L."/>
        </authorList>
    </citation>
    <scope>NUCLEOTIDE SEQUENCE</scope>
    <source>
        <strain evidence="4">UTEX LB 985</strain>
    </source>
</reference>
<feature type="compositionally biased region" description="Gly residues" evidence="1">
    <location>
        <begin position="201"/>
        <end position="211"/>
    </location>
</feature>
<keyword evidence="2" id="KW-0472">Membrane</keyword>
<protein>
    <submittedName>
        <fullName evidence="4">Uncharacterized protein</fullName>
    </submittedName>
</protein>
<sequence length="259" mass="25613">MLSVWLNLSLTFSARSSRPMSEVTQGERKEAEASGKPMQTYSPAEDVGRAVGGVSCLCWSGHCVHRGRHVCCQNPSEAAAELRAALSIVLVAAACASIALVFAVLSCDWAPATLVGAPSSSAVPPERVPEAGGPPKPNAAAADVSAAMSISAAVAEATGVCLGRVVGHEGGGAAMWTDGQPPEGAGAGASLEVGSVRVVGQEGGPGGGGTGSSASIGSSGPQLELTVTGRALALEFAAAAVTLVVAAVAGVRLVRKRFS</sequence>
<organism evidence="4">
    <name type="scientific">Haptolina brevifila</name>
    <dbReference type="NCBI Taxonomy" id="156173"/>
    <lineage>
        <taxon>Eukaryota</taxon>
        <taxon>Haptista</taxon>
        <taxon>Haptophyta</taxon>
        <taxon>Prymnesiophyceae</taxon>
        <taxon>Prymnesiales</taxon>
        <taxon>Prymnesiaceae</taxon>
        <taxon>Haptolina</taxon>
    </lineage>
</organism>
<accession>A0A7S2C8C2</accession>
<keyword evidence="3" id="KW-0732">Signal</keyword>
<feature type="chain" id="PRO_5031227702" evidence="3">
    <location>
        <begin position="17"/>
        <end position="259"/>
    </location>
</feature>
<keyword evidence="2" id="KW-1133">Transmembrane helix</keyword>
<dbReference type="AlphaFoldDB" id="A0A7S2C8C2"/>
<proteinExistence type="predicted"/>
<gene>
    <name evidence="4" type="ORF">CBRE1094_LOCUS7020</name>
</gene>
<feature type="region of interest" description="Disordered" evidence="1">
    <location>
        <begin position="199"/>
        <end position="220"/>
    </location>
</feature>
<evidence type="ECO:0000256" key="1">
    <source>
        <dbReference type="SAM" id="MobiDB-lite"/>
    </source>
</evidence>
<evidence type="ECO:0000256" key="2">
    <source>
        <dbReference type="SAM" id="Phobius"/>
    </source>
</evidence>
<feature type="region of interest" description="Disordered" evidence="1">
    <location>
        <begin position="118"/>
        <end position="140"/>
    </location>
</feature>
<keyword evidence="2" id="KW-0812">Transmembrane</keyword>
<evidence type="ECO:0000313" key="4">
    <source>
        <dbReference type="EMBL" id="CAD9418373.1"/>
    </source>
</evidence>
<feature type="transmembrane region" description="Helical" evidence="2">
    <location>
        <begin position="231"/>
        <end position="254"/>
    </location>
</feature>
<feature type="signal peptide" evidence="3">
    <location>
        <begin position="1"/>
        <end position="16"/>
    </location>
</feature>
<dbReference type="EMBL" id="HBGU01012823">
    <property type="protein sequence ID" value="CAD9418373.1"/>
    <property type="molecule type" value="Transcribed_RNA"/>
</dbReference>